<feature type="non-terminal residue" evidence="2">
    <location>
        <position position="91"/>
    </location>
</feature>
<evidence type="ECO:0000313" key="3">
    <source>
        <dbReference type="Proteomes" id="UP000016936"/>
    </source>
</evidence>
<sequence length="91" mass="9634">MRLSNLTFFTLTTLSFASPLLSPRQAPESSIESLLTTLFATVQTYTGAINATLAPLTPSSPLLEKAAAIPQIASQITKITLAIQSTAAEIR</sequence>
<name>M2U3G6_COCH5</name>
<feature type="signal peptide" evidence="1">
    <location>
        <begin position="1"/>
        <end position="17"/>
    </location>
</feature>
<dbReference type="HOGENOM" id="CLU_2446557_0_0_1"/>
<dbReference type="eggNOG" id="ENOG502S9QT">
    <property type="taxonomic scope" value="Eukaryota"/>
</dbReference>
<dbReference type="Proteomes" id="UP000016936">
    <property type="component" value="Unassembled WGS sequence"/>
</dbReference>
<organism evidence="2 3">
    <name type="scientific">Cochliobolus heterostrophus (strain C5 / ATCC 48332 / race O)</name>
    <name type="common">Southern corn leaf blight fungus</name>
    <name type="synonym">Bipolaris maydis</name>
    <dbReference type="NCBI Taxonomy" id="701091"/>
    <lineage>
        <taxon>Eukaryota</taxon>
        <taxon>Fungi</taxon>
        <taxon>Dikarya</taxon>
        <taxon>Ascomycota</taxon>
        <taxon>Pezizomycotina</taxon>
        <taxon>Dothideomycetes</taxon>
        <taxon>Pleosporomycetidae</taxon>
        <taxon>Pleosporales</taxon>
        <taxon>Pleosporineae</taxon>
        <taxon>Pleosporaceae</taxon>
        <taxon>Bipolaris</taxon>
    </lineage>
</organism>
<reference evidence="2 3" key="1">
    <citation type="journal article" date="2012" name="PLoS Pathog.">
        <title>Diverse lifestyles and strategies of plant pathogenesis encoded in the genomes of eighteen Dothideomycetes fungi.</title>
        <authorList>
            <person name="Ohm R.A."/>
            <person name="Feau N."/>
            <person name="Henrissat B."/>
            <person name="Schoch C.L."/>
            <person name="Horwitz B.A."/>
            <person name="Barry K.W."/>
            <person name="Condon B.J."/>
            <person name="Copeland A.C."/>
            <person name="Dhillon B."/>
            <person name="Glaser F."/>
            <person name="Hesse C.N."/>
            <person name="Kosti I."/>
            <person name="LaButti K."/>
            <person name="Lindquist E.A."/>
            <person name="Lucas S."/>
            <person name="Salamov A.A."/>
            <person name="Bradshaw R.E."/>
            <person name="Ciuffetti L."/>
            <person name="Hamelin R.C."/>
            <person name="Kema G.H.J."/>
            <person name="Lawrence C."/>
            <person name="Scott J.A."/>
            <person name="Spatafora J.W."/>
            <person name="Turgeon B.G."/>
            <person name="de Wit P.J.G.M."/>
            <person name="Zhong S."/>
            <person name="Goodwin S.B."/>
            <person name="Grigoriev I.V."/>
        </authorList>
    </citation>
    <scope>NUCLEOTIDE SEQUENCE [LARGE SCALE GENOMIC DNA]</scope>
    <source>
        <strain evidence="3">C5 / ATCC 48332 / race O</strain>
    </source>
</reference>
<dbReference type="EMBL" id="KB445574">
    <property type="protein sequence ID" value="EMD93104.1"/>
    <property type="molecule type" value="Genomic_DNA"/>
</dbReference>
<accession>M2U3G6</accession>
<evidence type="ECO:0000313" key="2">
    <source>
        <dbReference type="EMBL" id="EMD93104.1"/>
    </source>
</evidence>
<keyword evidence="3" id="KW-1185">Reference proteome</keyword>
<reference evidence="3" key="2">
    <citation type="journal article" date="2013" name="PLoS Genet.">
        <title>Comparative genome structure, secondary metabolite, and effector coding capacity across Cochliobolus pathogens.</title>
        <authorList>
            <person name="Condon B.J."/>
            <person name="Leng Y."/>
            <person name="Wu D."/>
            <person name="Bushley K.E."/>
            <person name="Ohm R.A."/>
            <person name="Otillar R."/>
            <person name="Martin J."/>
            <person name="Schackwitz W."/>
            <person name="Grimwood J."/>
            <person name="MohdZainudin N."/>
            <person name="Xue C."/>
            <person name="Wang R."/>
            <person name="Manning V.A."/>
            <person name="Dhillon B."/>
            <person name="Tu Z.J."/>
            <person name="Steffenson B.J."/>
            <person name="Salamov A."/>
            <person name="Sun H."/>
            <person name="Lowry S."/>
            <person name="LaButti K."/>
            <person name="Han J."/>
            <person name="Copeland A."/>
            <person name="Lindquist E."/>
            <person name="Barry K."/>
            <person name="Schmutz J."/>
            <person name="Baker S.E."/>
            <person name="Ciuffetti L.M."/>
            <person name="Grigoriev I.V."/>
            <person name="Zhong S."/>
            <person name="Turgeon B.G."/>
        </authorList>
    </citation>
    <scope>NUCLEOTIDE SEQUENCE [LARGE SCALE GENOMIC DNA]</scope>
    <source>
        <strain evidence="3">C5 / ATCC 48332 / race O</strain>
    </source>
</reference>
<proteinExistence type="predicted"/>
<protein>
    <submittedName>
        <fullName evidence="2">Uncharacterized protein</fullName>
    </submittedName>
</protein>
<evidence type="ECO:0000256" key="1">
    <source>
        <dbReference type="SAM" id="SignalP"/>
    </source>
</evidence>
<dbReference type="AlphaFoldDB" id="M2U3G6"/>
<gene>
    <name evidence="2" type="ORF">COCHEDRAFT_1053778</name>
</gene>
<keyword evidence="1" id="KW-0732">Signal</keyword>
<feature type="chain" id="PRO_5004026955" evidence="1">
    <location>
        <begin position="18"/>
        <end position="91"/>
    </location>
</feature>